<proteinExistence type="predicted"/>
<keyword evidence="1" id="KW-0812">Transmembrane</keyword>
<sequence length="60" mass="7000">MILDKGRFTQWMIVVLLVGFIIHAGENAWLVMHRDLFILSLMFISFVAVSLFVFINRKNS</sequence>
<keyword evidence="3" id="KW-1185">Reference proteome</keyword>
<reference evidence="2 3" key="1">
    <citation type="submission" date="2015-04" db="EMBL/GenBank/DDBJ databases">
        <title>Taxonomic description and genome sequence of Bacillus campisalis sp. nov., a novel member of the genus Bacillus isolated from solar saltern.</title>
        <authorList>
            <person name="Mathan Kumar R."/>
            <person name="Kaur G."/>
            <person name="Kumar A."/>
            <person name="Singh N.K."/>
            <person name="Kaur N."/>
            <person name="Kumar N."/>
            <person name="Mayilraj S."/>
        </authorList>
    </citation>
    <scope>NUCLEOTIDE SEQUENCE [LARGE SCALE GENOMIC DNA]</scope>
    <source>
        <strain evidence="2 3">SA2-6</strain>
    </source>
</reference>
<dbReference type="AlphaFoldDB" id="A0A0M2T3G1"/>
<dbReference type="Proteomes" id="UP000034166">
    <property type="component" value="Unassembled WGS sequence"/>
</dbReference>
<keyword evidence="1" id="KW-0472">Membrane</keyword>
<feature type="transmembrane region" description="Helical" evidence="1">
    <location>
        <begin position="12"/>
        <end position="30"/>
    </location>
</feature>
<name>A0A0M2T3G1_9BACI</name>
<comment type="caution">
    <text evidence="2">The sequence shown here is derived from an EMBL/GenBank/DDBJ whole genome shotgun (WGS) entry which is preliminary data.</text>
</comment>
<dbReference type="EMBL" id="LAYY01000001">
    <property type="protein sequence ID" value="KKK39812.1"/>
    <property type="molecule type" value="Genomic_DNA"/>
</dbReference>
<gene>
    <name evidence="2" type="ORF">WQ57_00490</name>
</gene>
<organism evidence="2 3">
    <name type="scientific">Mesobacillus campisalis</name>
    <dbReference type="NCBI Taxonomy" id="1408103"/>
    <lineage>
        <taxon>Bacteria</taxon>
        <taxon>Bacillati</taxon>
        <taxon>Bacillota</taxon>
        <taxon>Bacilli</taxon>
        <taxon>Bacillales</taxon>
        <taxon>Bacillaceae</taxon>
        <taxon>Mesobacillus</taxon>
    </lineage>
</organism>
<accession>A0A0M2T3G1</accession>
<feature type="transmembrane region" description="Helical" evidence="1">
    <location>
        <begin position="36"/>
        <end position="55"/>
    </location>
</feature>
<evidence type="ECO:0000313" key="2">
    <source>
        <dbReference type="EMBL" id="KKK39812.1"/>
    </source>
</evidence>
<evidence type="ECO:0000313" key="3">
    <source>
        <dbReference type="Proteomes" id="UP000034166"/>
    </source>
</evidence>
<dbReference type="PATRIC" id="fig|1408103.3.peg.110"/>
<dbReference type="RefSeq" id="WP_046521753.1">
    <property type="nucleotide sequence ID" value="NZ_LAYY01000001.1"/>
</dbReference>
<keyword evidence="1" id="KW-1133">Transmembrane helix</keyword>
<protein>
    <submittedName>
        <fullName evidence="2">Uncharacterized protein</fullName>
    </submittedName>
</protein>
<evidence type="ECO:0000256" key="1">
    <source>
        <dbReference type="SAM" id="Phobius"/>
    </source>
</evidence>